<dbReference type="InterPro" id="IPR000700">
    <property type="entry name" value="PAS-assoc_C"/>
</dbReference>
<dbReference type="InterPro" id="IPR036890">
    <property type="entry name" value="HATPase_C_sf"/>
</dbReference>
<proteinExistence type="predicted"/>
<feature type="domain" description="PAC" evidence="9">
    <location>
        <begin position="303"/>
        <end position="355"/>
    </location>
</feature>
<dbReference type="Pfam" id="PF02518">
    <property type="entry name" value="HATPase_c"/>
    <property type="match status" value="1"/>
</dbReference>
<organism evidence="10 11">
    <name type="scientific">Telluria antibiotica</name>
    <dbReference type="NCBI Taxonomy" id="2717319"/>
    <lineage>
        <taxon>Bacteria</taxon>
        <taxon>Pseudomonadati</taxon>
        <taxon>Pseudomonadota</taxon>
        <taxon>Betaproteobacteria</taxon>
        <taxon>Burkholderiales</taxon>
        <taxon>Oxalobacteraceae</taxon>
        <taxon>Telluria group</taxon>
        <taxon>Telluria</taxon>
    </lineage>
</organism>
<evidence type="ECO:0000259" key="9">
    <source>
        <dbReference type="PROSITE" id="PS50113"/>
    </source>
</evidence>
<dbReference type="Pfam" id="PF00072">
    <property type="entry name" value="Response_reg"/>
    <property type="match status" value="1"/>
</dbReference>
<dbReference type="PRINTS" id="PR00344">
    <property type="entry name" value="BCTRLSENSOR"/>
</dbReference>
<gene>
    <name evidence="10" type="ORF">HAV22_24115</name>
</gene>
<name>A0ABX0PHS8_9BURK</name>
<dbReference type="PROSITE" id="PS50113">
    <property type="entry name" value="PAC"/>
    <property type="match status" value="1"/>
</dbReference>
<evidence type="ECO:0000259" key="6">
    <source>
        <dbReference type="PROSITE" id="PS50109"/>
    </source>
</evidence>
<dbReference type="InterPro" id="IPR011006">
    <property type="entry name" value="CheY-like_superfamily"/>
</dbReference>
<dbReference type="InterPro" id="IPR001610">
    <property type="entry name" value="PAC"/>
</dbReference>
<evidence type="ECO:0000256" key="3">
    <source>
        <dbReference type="ARBA" id="ARBA00022553"/>
    </source>
</evidence>
<dbReference type="SMART" id="SM00448">
    <property type="entry name" value="REC"/>
    <property type="match status" value="1"/>
</dbReference>
<dbReference type="RefSeq" id="WP_166862569.1">
    <property type="nucleotide sequence ID" value="NZ_JAAQOM010000016.1"/>
</dbReference>
<feature type="transmembrane region" description="Helical" evidence="5">
    <location>
        <begin position="12"/>
        <end position="35"/>
    </location>
</feature>
<dbReference type="SUPFAM" id="SSF52172">
    <property type="entry name" value="CheY-like"/>
    <property type="match status" value="1"/>
</dbReference>
<dbReference type="SUPFAM" id="SSF55874">
    <property type="entry name" value="ATPase domain of HSP90 chaperone/DNA topoisomerase II/histidine kinase"/>
    <property type="match status" value="1"/>
</dbReference>
<dbReference type="Proteomes" id="UP000716322">
    <property type="component" value="Unassembled WGS sequence"/>
</dbReference>
<dbReference type="InterPro" id="IPR036097">
    <property type="entry name" value="HisK_dim/P_sf"/>
</dbReference>
<dbReference type="Gene3D" id="3.40.50.2300">
    <property type="match status" value="1"/>
</dbReference>
<dbReference type="InterPro" id="IPR035965">
    <property type="entry name" value="PAS-like_dom_sf"/>
</dbReference>
<dbReference type="InterPro" id="IPR007891">
    <property type="entry name" value="CHASE3"/>
</dbReference>
<sequence>MMTIAKDASFHRLGVISSLIVTILLIILSGVLGYINSVAQERTAGVVIRTHNVLDTLVQIETTMIDAETGQRGYLLSGDKEFLEPYYSAVGHGSVPFIRRPPIAELLRSIRMSISRNSTEKVLLDRVDVLVRDKLDELQKTISLHDEGKAEQALAIVREGRGKRLMDALRMTVSNLRAEERRQLEQSEIARNRAARHAHVSAIVACGVSLLAIGILVATVRRRDQDLTQEKERFEMLADHISQHAWTLDANGHFEWFNLRWKEYTGLTGDDLDGQWRTVSDHPAHRDRIQQGLRHAVEAGEAWQDIFPLRAREGTWHWFLVCAVPIRDKEGNVKRWFGTCTNIDDRWQLEQELKDGNRRRDEFIATLAHELRNPLAPVQAGLELMRINPSFPAQLNNTREIMARQLKHLVRLIDDLLDVSRITTGKLQLVRQTILVRTVVDNAMDVSRLHIEASGHTLDVCMPAEPLMVNADPVRLAQVLSNLLNNAAKYTPDGGLIQLVVQRDTNEVSICVIDNGIGIDPGVLPDIFDLFSQAPAGSERRQGGIGIGLSIARKLVEMHGGALIAKSAGLGHGSCFIVRLPLVHIDVPVTVPQVSAPSPASEASGRRILILDDNVDAADTLGALLSLLGHTVEIAHTGRDAVTLARRFLPQVAFLDIGLPDISGYDVARQLRKEPELQGIHLIALTGWGAAEDRANSADAGFDLHLTKPVSLDALKEAFPDVFSSPNENTEADH</sequence>
<dbReference type="SMART" id="SM00091">
    <property type="entry name" value="PAS"/>
    <property type="match status" value="1"/>
</dbReference>
<dbReference type="Pfam" id="PF08447">
    <property type="entry name" value="PAS_3"/>
    <property type="match status" value="1"/>
</dbReference>
<evidence type="ECO:0000256" key="2">
    <source>
        <dbReference type="ARBA" id="ARBA00012438"/>
    </source>
</evidence>
<dbReference type="PROSITE" id="PS50112">
    <property type="entry name" value="PAS"/>
    <property type="match status" value="1"/>
</dbReference>
<keyword evidence="3 4" id="KW-0597">Phosphoprotein</keyword>
<keyword evidence="5" id="KW-1133">Transmembrane helix</keyword>
<dbReference type="InterPro" id="IPR005467">
    <property type="entry name" value="His_kinase_dom"/>
</dbReference>
<dbReference type="Gene3D" id="3.30.450.20">
    <property type="entry name" value="PAS domain"/>
    <property type="match status" value="1"/>
</dbReference>
<reference evidence="10 11" key="1">
    <citation type="submission" date="2020-03" db="EMBL/GenBank/DDBJ databases">
        <title>Genome sequence of strain Massilia sp. TW-1.</title>
        <authorList>
            <person name="Chaudhary D.K."/>
        </authorList>
    </citation>
    <scope>NUCLEOTIDE SEQUENCE [LARGE SCALE GENOMIC DNA]</scope>
    <source>
        <strain evidence="10 11">TW-1</strain>
    </source>
</reference>
<dbReference type="Gene3D" id="1.10.287.130">
    <property type="match status" value="1"/>
</dbReference>
<evidence type="ECO:0000256" key="1">
    <source>
        <dbReference type="ARBA" id="ARBA00000085"/>
    </source>
</evidence>
<evidence type="ECO:0000313" key="11">
    <source>
        <dbReference type="Proteomes" id="UP000716322"/>
    </source>
</evidence>
<dbReference type="Pfam" id="PF05227">
    <property type="entry name" value="CHASE3"/>
    <property type="match status" value="1"/>
</dbReference>
<dbReference type="CDD" id="cd00082">
    <property type="entry name" value="HisKA"/>
    <property type="match status" value="1"/>
</dbReference>
<dbReference type="CDD" id="cd17580">
    <property type="entry name" value="REC_2_DhkD-like"/>
    <property type="match status" value="1"/>
</dbReference>
<dbReference type="InterPro" id="IPR001789">
    <property type="entry name" value="Sig_transdc_resp-reg_receiver"/>
</dbReference>
<dbReference type="EMBL" id="JAAQOM010000016">
    <property type="protein sequence ID" value="NIA56712.1"/>
    <property type="molecule type" value="Genomic_DNA"/>
</dbReference>
<feature type="transmembrane region" description="Helical" evidence="5">
    <location>
        <begin position="200"/>
        <end position="220"/>
    </location>
</feature>
<dbReference type="SMART" id="SM00388">
    <property type="entry name" value="HisKA"/>
    <property type="match status" value="1"/>
</dbReference>
<dbReference type="SMART" id="SM00086">
    <property type="entry name" value="PAC"/>
    <property type="match status" value="1"/>
</dbReference>
<dbReference type="PROSITE" id="PS50110">
    <property type="entry name" value="RESPONSE_REGULATORY"/>
    <property type="match status" value="1"/>
</dbReference>
<comment type="caution">
    <text evidence="10">The sequence shown here is derived from an EMBL/GenBank/DDBJ whole genome shotgun (WGS) entry which is preliminary data.</text>
</comment>
<accession>A0ABX0PHS8</accession>
<dbReference type="InterPro" id="IPR013655">
    <property type="entry name" value="PAS_fold_3"/>
</dbReference>
<feature type="domain" description="PAS" evidence="8">
    <location>
        <begin position="230"/>
        <end position="300"/>
    </location>
</feature>
<evidence type="ECO:0000256" key="4">
    <source>
        <dbReference type="PROSITE-ProRule" id="PRU00169"/>
    </source>
</evidence>
<dbReference type="InterPro" id="IPR004358">
    <property type="entry name" value="Sig_transdc_His_kin-like_C"/>
</dbReference>
<dbReference type="SUPFAM" id="SSF47384">
    <property type="entry name" value="Homodimeric domain of signal transducing histidine kinase"/>
    <property type="match status" value="1"/>
</dbReference>
<protein>
    <recommendedName>
        <fullName evidence="2">histidine kinase</fullName>
        <ecNumber evidence="2">2.7.13.3</ecNumber>
    </recommendedName>
</protein>
<keyword evidence="5" id="KW-0812">Transmembrane</keyword>
<keyword evidence="5" id="KW-0472">Membrane</keyword>
<dbReference type="SUPFAM" id="SSF55785">
    <property type="entry name" value="PYP-like sensor domain (PAS domain)"/>
    <property type="match status" value="1"/>
</dbReference>
<dbReference type="PANTHER" id="PTHR43547:SF2">
    <property type="entry name" value="HYBRID SIGNAL TRANSDUCTION HISTIDINE KINASE C"/>
    <property type="match status" value="1"/>
</dbReference>
<dbReference type="CDD" id="cd19410">
    <property type="entry name" value="HK9-like_sensor"/>
    <property type="match status" value="1"/>
</dbReference>
<evidence type="ECO:0000259" key="7">
    <source>
        <dbReference type="PROSITE" id="PS50110"/>
    </source>
</evidence>
<dbReference type="NCBIfam" id="TIGR00229">
    <property type="entry name" value="sensory_box"/>
    <property type="match status" value="1"/>
</dbReference>
<dbReference type="Pfam" id="PF00512">
    <property type="entry name" value="HisKA"/>
    <property type="match status" value="1"/>
</dbReference>
<feature type="modified residue" description="4-aspartylphosphate" evidence="4">
    <location>
        <position position="656"/>
    </location>
</feature>
<evidence type="ECO:0000259" key="8">
    <source>
        <dbReference type="PROSITE" id="PS50112"/>
    </source>
</evidence>
<keyword evidence="11" id="KW-1185">Reference proteome</keyword>
<dbReference type="PANTHER" id="PTHR43547">
    <property type="entry name" value="TWO-COMPONENT HISTIDINE KINASE"/>
    <property type="match status" value="1"/>
</dbReference>
<dbReference type="CDD" id="cd00130">
    <property type="entry name" value="PAS"/>
    <property type="match status" value="1"/>
</dbReference>
<feature type="domain" description="Response regulatory" evidence="7">
    <location>
        <begin position="607"/>
        <end position="723"/>
    </location>
</feature>
<dbReference type="SMART" id="SM00387">
    <property type="entry name" value="HATPase_c"/>
    <property type="match status" value="1"/>
</dbReference>
<dbReference type="InterPro" id="IPR003594">
    <property type="entry name" value="HATPase_dom"/>
</dbReference>
<dbReference type="PROSITE" id="PS50109">
    <property type="entry name" value="HIS_KIN"/>
    <property type="match status" value="1"/>
</dbReference>
<comment type="catalytic activity">
    <reaction evidence="1">
        <text>ATP + protein L-histidine = ADP + protein N-phospho-L-histidine.</text>
        <dbReference type="EC" id="2.7.13.3"/>
    </reaction>
</comment>
<dbReference type="EC" id="2.7.13.3" evidence="2"/>
<evidence type="ECO:0000313" key="10">
    <source>
        <dbReference type="EMBL" id="NIA56712.1"/>
    </source>
</evidence>
<dbReference type="InterPro" id="IPR000014">
    <property type="entry name" value="PAS"/>
</dbReference>
<dbReference type="Gene3D" id="3.30.565.10">
    <property type="entry name" value="Histidine kinase-like ATPase, C-terminal domain"/>
    <property type="match status" value="1"/>
</dbReference>
<feature type="domain" description="Histidine kinase" evidence="6">
    <location>
        <begin position="366"/>
        <end position="584"/>
    </location>
</feature>
<evidence type="ECO:0000256" key="5">
    <source>
        <dbReference type="SAM" id="Phobius"/>
    </source>
</evidence>
<dbReference type="InterPro" id="IPR003661">
    <property type="entry name" value="HisK_dim/P_dom"/>
</dbReference>